<keyword evidence="3" id="KW-0813">Transport</keyword>
<dbReference type="PANTHER" id="PTHR43057:SF1">
    <property type="entry name" value="ARSENICAL-RESISTANCE PROTEIN 3"/>
    <property type="match status" value="1"/>
</dbReference>
<name>A0A1Z5HNU8_9FIRM</name>
<keyword evidence="6 8" id="KW-1133">Transmembrane helix</keyword>
<dbReference type="GO" id="GO:0005886">
    <property type="term" value="C:plasma membrane"/>
    <property type="evidence" value="ECO:0007669"/>
    <property type="project" value="UniProtKB-SubCell"/>
</dbReference>
<dbReference type="Proteomes" id="UP000197032">
    <property type="component" value="Unassembled WGS sequence"/>
</dbReference>
<dbReference type="Pfam" id="PF01758">
    <property type="entry name" value="SBF"/>
    <property type="match status" value="1"/>
</dbReference>
<evidence type="ECO:0000256" key="4">
    <source>
        <dbReference type="ARBA" id="ARBA00022475"/>
    </source>
</evidence>
<comment type="similarity">
    <text evidence="2">Belongs to the arsenical resistance-3 (ACR3) (TC 2.A.59) family.</text>
</comment>
<dbReference type="GO" id="GO:0015104">
    <property type="term" value="F:antimonite transmembrane transporter activity"/>
    <property type="evidence" value="ECO:0007669"/>
    <property type="project" value="TreeGrafter"/>
</dbReference>
<gene>
    <name evidence="9" type="ORF">KKC1_01370</name>
</gene>
<feature type="transmembrane region" description="Helical" evidence="8">
    <location>
        <begin position="230"/>
        <end position="252"/>
    </location>
</feature>
<keyword evidence="4" id="KW-1003">Cell membrane</keyword>
<evidence type="ECO:0000256" key="1">
    <source>
        <dbReference type="ARBA" id="ARBA00004651"/>
    </source>
</evidence>
<evidence type="ECO:0000256" key="6">
    <source>
        <dbReference type="ARBA" id="ARBA00022989"/>
    </source>
</evidence>
<evidence type="ECO:0000256" key="5">
    <source>
        <dbReference type="ARBA" id="ARBA00022692"/>
    </source>
</evidence>
<keyword evidence="7 8" id="KW-0472">Membrane</keyword>
<proteinExistence type="inferred from homology"/>
<feature type="transmembrane region" description="Helical" evidence="8">
    <location>
        <begin position="39"/>
        <end position="57"/>
    </location>
</feature>
<dbReference type="InterPro" id="IPR004706">
    <property type="entry name" value="Arsenical-R_Acr3"/>
</dbReference>
<feature type="transmembrane region" description="Helical" evidence="8">
    <location>
        <begin position="127"/>
        <end position="147"/>
    </location>
</feature>
<feature type="transmembrane region" description="Helical" evidence="8">
    <location>
        <begin position="200"/>
        <end position="218"/>
    </location>
</feature>
<protein>
    <submittedName>
        <fullName evidence="9">Bile acid:sodium symporter</fullName>
    </submittedName>
</protein>
<feature type="transmembrane region" description="Helical" evidence="8">
    <location>
        <begin position="12"/>
        <end position="33"/>
    </location>
</feature>
<evidence type="ECO:0000313" key="9">
    <source>
        <dbReference type="EMBL" id="GAW90975.1"/>
    </source>
</evidence>
<keyword evidence="5 8" id="KW-0812">Transmembrane</keyword>
<dbReference type="GO" id="GO:0015297">
    <property type="term" value="F:antiporter activity"/>
    <property type="evidence" value="ECO:0007669"/>
    <property type="project" value="InterPro"/>
</dbReference>
<reference evidence="10" key="1">
    <citation type="journal article" date="2017" name="Appl. Environ. Microbiol.">
        <title>Genomic analysis of Calderihabitans maritimus KKC1, a thermophilic hydrogenogenic carboxydotrophic bacterium isolated from marine sediment.</title>
        <authorList>
            <person name="Omae K."/>
            <person name="Yoneda Y."/>
            <person name="Fukuyama Y."/>
            <person name="Yoshida T."/>
            <person name="Sako Y."/>
        </authorList>
    </citation>
    <scope>NUCLEOTIDE SEQUENCE [LARGE SCALE GENOMIC DNA]</scope>
    <source>
        <strain evidence="10">KKC1</strain>
    </source>
</reference>
<evidence type="ECO:0000256" key="7">
    <source>
        <dbReference type="ARBA" id="ARBA00023136"/>
    </source>
</evidence>
<organism evidence="9 10">
    <name type="scientific">Calderihabitans maritimus</name>
    <dbReference type="NCBI Taxonomy" id="1246530"/>
    <lineage>
        <taxon>Bacteria</taxon>
        <taxon>Bacillati</taxon>
        <taxon>Bacillota</taxon>
        <taxon>Clostridia</taxon>
        <taxon>Neomoorellales</taxon>
        <taxon>Calderihabitantaceae</taxon>
        <taxon>Calderihabitans</taxon>
    </lineage>
</organism>
<dbReference type="EMBL" id="BDGJ01000002">
    <property type="protein sequence ID" value="GAW90975.1"/>
    <property type="molecule type" value="Genomic_DNA"/>
</dbReference>
<evidence type="ECO:0000256" key="8">
    <source>
        <dbReference type="SAM" id="Phobius"/>
    </source>
</evidence>
<dbReference type="InterPro" id="IPR038770">
    <property type="entry name" value="Na+/solute_symporter_sf"/>
</dbReference>
<feature type="transmembrane region" description="Helical" evidence="8">
    <location>
        <begin position="159"/>
        <end position="179"/>
    </location>
</feature>
<feature type="transmembrane region" description="Helical" evidence="8">
    <location>
        <begin position="69"/>
        <end position="87"/>
    </location>
</feature>
<dbReference type="PANTHER" id="PTHR43057">
    <property type="entry name" value="ARSENITE EFFLUX TRANSPORTER"/>
    <property type="match status" value="1"/>
</dbReference>
<sequence>MLKKIFMFPVKHLVLVIPAVLTIGFLTGSYFDTSFLKNFILPATFMMIYPTMIGFRLKEAVDLSHNRVVLTSLAVNFLLVPLLAYLLGNTFLLNHPQLFAGLALASLLPTSGMTISWTMLNRGNVPAAVKITVLGLLLGSLLAPWYLLFMVGKYVPVDIWKTFQIIAALIFLPLVLGNITYRFLMKRYPPAVFKKDIKPLLPGISVCFMLFIVFSSMSMKAKKIFSQPDLLLQSVVVIVLFYLGVFIISTIWGRIFLDRENSITLVYSTAMRNLSSCLGLALATFGAEAALLITLAFIVQVQAAAWYGKLEQRFNFFRESSRAPLAPRHH</sequence>
<dbReference type="GO" id="GO:0015105">
    <property type="term" value="F:arsenite transmembrane transporter activity"/>
    <property type="evidence" value="ECO:0007669"/>
    <property type="project" value="TreeGrafter"/>
</dbReference>
<keyword evidence="10" id="KW-1185">Reference proteome</keyword>
<dbReference type="OrthoDB" id="1551454at2"/>
<comment type="caution">
    <text evidence="9">The sequence shown here is derived from an EMBL/GenBank/DDBJ whole genome shotgun (WGS) entry which is preliminary data.</text>
</comment>
<dbReference type="InterPro" id="IPR002657">
    <property type="entry name" value="BilAc:Na_symport/Acr3"/>
</dbReference>
<dbReference type="Gene3D" id="1.20.1530.20">
    <property type="match status" value="1"/>
</dbReference>
<dbReference type="RefSeq" id="WP_088552576.1">
    <property type="nucleotide sequence ID" value="NZ_BDGJ01000002.1"/>
</dbReference>
<comment type="subcellular location">
    <subcellularLocation>
        <location evidence="1">Cell membrane</location>
        <topology evidence="1">Multi-pass membrane protein</topology>
    </subcellularLocation>
</comment>
<accession>A0A1Z5HNU8</accession>
<evidence type="ECO:0000256" key="3">
    <source>
        <dbReference type="ARBA" id="ARBA00022448"/>
    </source>
</evidence>
<dbReference type="AlphaFoldDB" id="A0A1Z5HNU8"/>
<evidence type="ECO:0000313" key="10">
    <source>
        <dbReference type="Proteomes" id="UP000197032"/>
    </source>
</evidence>
<feature type="transmembrane region" description="Helical" evidence="8">
    <location>
        <begin position="99"/>
        <end position="120"/>
    </location>
</feature>
<evidence type="ECO:0000256" key="2">
    <source>
        <dbReference type="ARBA" id="ARBA00010110"/>
    </source>
</evidence>